<evidence type="ECO:0000313" key="6">
    <source>
        <dbReference type="EMBL" id="CEP01997.1"/>
    </source>
</evidence>
<feature type="compositionally biased region" description="Basic and acidic residues" evidence="5">
    <location>
        <begin position="133"/>
        <end position="149"/>
    </location>
</feature>
<dbReference type="GO" id="GO:0003735">
    <property type="term" value="F:structural constituent of ribosome"/>
    <property type="evidence" value="ECO:0007669"/>
    <property type="project" value="InterPro"/>
</dbReference>
<evidence type="ECO:0000256" key="4">
    <source>
        <dbReference type="RuleBase" id="RU000572"/>
    </source>
</evidence>
<dbReference type="OrthoDB" id="10264538at2759"/>
<keyword evidence="8" id="KW-1185">Reference proteome</keyword>
<evidence type="ECO:0000313" key="7">
    <source>
        <dbReference type="EMBL" id="SPQ98854.1"/>
    </source>
</evidence>
<feature type="compositionally biased region" description="Basic and acidic residues" evidence="5">
    <location>
        <begin position="200"/>
        <end position="211"/>
    </location>
</feature>
<evidence type="ECO:0000313" key="9">
    <source>
        <dbReference type="Proteomes" id="UP000290189"/>
    </source>
</evidence>
<dbReference type="PANTHER" id="PTHR11722:SF0">
    <property type="entry name" value="LARGE RIBOSOMAL SUBUNIT PROTEIN EL13"/>
    <property type="match status" value="1"/>
</dbReference>
<name>A0A0G4J391_PLABS</name>
<evidence type="ECO:0000256" key="5">
    <source>
        <dbReference type="SAM" id="MobiDB-lite"/>
    </source>
</evidence>
<organism evidence="6 8">
    <name type="scientific">Plasmodiophora brassicae</name>
    <name type="common">Clubroot disease agent</name>
    <dbReference type="NCBI Taxonomy" id="37360"/>
    <lineage>
        <taxon>Eukaryota</taxon>
        <taxon>Sar</taxon>
        <taxon>Rhizaria</taxon>
        <taxon>Endomyxa</taxon>
        <taxon>Phytomyxea</taxon>
        <taxon>Plasmodiophorida</taxon>
        <taxon>Plasmodiophoridae</taxon>
        <taxon>Plasmodiophora</taxon>
    </lineage>
</organism>
<keyword evidence="7" id="KW-0496">Mitochondrion</keyword>
<keyword evidence="3 4" id="KW-0687">Ribonucleoprotein</keyword>
<proteinExistence type="inferred from homology"/>
<dbReference type="GO" id="GO:0003723">
    <property type="term" value="F:RNA binding"/>
    <property type="evidence" value="ECO:0007669"/>
    <property type="project" value="TreeGrafter"/>
</dbReference>
<dbReference type="Pfam" id="PF01294">
    <property type="entry name" value="Ribosomal_L13e"/>
    <property type="match status" value="1"/>
</dbReference>
<dbReference type="AlphaFoldDB" id="A0A0G4J391"/>
<dbReference type="STRING" id="37360.A0A0G4J391"/>
<protein>
    <recommendedName>
        <fullName evidence="4">60S ribosomal protein L13</fullName>
    </recommendedName>
</protein>
<dbReference type="Gene3D" id="1.20.5.110">
    <property type="match status" value="1"/>
</dbReference>
<feature type="region of interest" description="Disordered" evidence="5">
    <location>
        <begin position="191"/>
        <end position="211"/>
    </location>
</feature>
<dbReference type="InterPro" id="IPR018256">
    <property type="entry name" value="Ribosomal_eL13_CS"/>
</dbReference>
<dbReference type="OMA" id="IQKNHFR"/>
<dbReference type="GO" id="GO:0006412">
    <property type="term" value="P:translation"/>
    <property type="evidence" value="ECO:0007669"/>
    <property type="project" value="InterPro"/>
</dbReference>
<comment type="similarity">
    <text evidence="1 4">Belongs to the eukaryotic ribosomal protein eL13 family.</text>
</comment>
<dbReference type="FunFam" id="1.20.5.110:FF:000003">
    <property type="entry name" value="60S ribosomal protein L13"/>
    <property type="match status" value="1"/>
</dbReference>
<reference evidence="7 9" key="2">
    <citation type="submission" date="2018-03" db="EMBL/GenBank/DDBJ databases">
        <authorList>
            <person name="Fogelqvist J."/>
        </authorList>
    </citation>
    <scope>NUCLEOTIDE SEQUENCE [LARGE SCALE GENOMIC DNA]</scope>
</reference>
<dbReference type="InterPro" id="IPR001380">
    <property type="entry name" value="Ribosomal_eL13"/>
</dbReference>
<keyword evidence="2 4" id="KW-0689">Ribosomal protein</keyword>
<dbReference type="EMBL" id="CDSF01000122">
    <property type="protein sequence ID" value="CEP01997.1"/>
    <property type="molecule type" value="Genomic_DNA"/>
</dbReference>
<accession>A0A0G4J391</accession>
<geneLocation type="mitochondrion" evidence="7"/>
<dbReference type="GO" id="GO:0022625">
    <property type="term" value="C:cytosolic large ribosomal subunit"/>
    <property type="evidence" value="ECO:0007669"/>
    <property type="project" value="TreeGrafter"/>
</dbReference>
<dbReference type="PANTHER" id="PTHR11722">
    <property type="entry name" value="60S RIBOSOMAL PROTEIN L13"/>
    <property type="match status" value="1"/>
</dbReference>
<dbReference type="EMBL" id="OVEO01000010">
    <property type="protein sequence ID" value="SPQ98854.1"/>
    <property type="molecule type" value="Genomic_DNA"/>
</dbReference>
<feature type="region of interest" description="Disordered" evidence="5">
    <location>
        <begin position="129"/>
        <end position="153"/>
    </location>
</feature>
<dbReference type="PROSITE" id="PS01104">
    <property type="entry name" value="RIBOSOMAL_L13E"/>
    <property type="match status" value="1"/>
</dbReference>
<dbReference type="Proteomes" id="UP000039324">
    <property type="component" value="Unassembled WGS sequence"/>
</dbReference>
<evidence type="ECO:0000256" key="2">
    <source>
        <dbReference type="ARBA" id="ARBA00022980"/>
    </source>
</evidence>
<evidence type="ECO:0000256" key="3">
    <source>
        <dbReference type="ARBA" id="ARBA00023274"/>
    </source>
</evidence>
<dbReference type="Proteomes" id="UP000290189">
    <property type="component" value="Unassembled WGS sequence"/>
</dbReference>
<dbReference type="HAMAP" id="MF_00499">
    <property type="entry name" value="Ribosomal_eL13"/>
    <property type="match status" value="1"/>
</dbReference>
<evidence type="ECO:0000256" key="1">
    <source>
        <dbReference type="ARBA" id="ARBA00005640"/>
    </source>
</evidence>
<evidence type="ECO:0000313" key="8">
    <source>
        <dbReference type="Proteomes" id="UP000039324"/>
    </source>
</evidence>
<gene>
    <name evidence="6" type="ORF">PBRA_002262</name>
    <name evidence="7" type="ORF">PLBR_LOCUS6069</name>
</gene>
<sequence length="211" mass="23992">MVKHNNVVPNQHFRKDWDCYVRTWFNQPAKKVARRAHRAAKAAKLAPRPVNLLRPAVRGQTLKYNAKIRMGRGFTLDELKAVGISKKAARGIGIAVDHRRRNRSQEGFDINIQRLRSYKAKLIVFPRKANKMKKGDSSKEDQGKAKQVTEKSVLPIAKSKSLPKARAITAEERDVSAFALMKKERMTAKLWGQRAKRAKDKLDAENAKKGK</sequence>
<reference evidence="6 8" key="1">
    <citation type="submission" date="2015-02" db="EMBL/GenBank/DDBJ databases">
        <authorList>
            <person name="Chooi Y.-H."/>
        </authorList>
    </citation>
    <scope>NUCLEOTIDE SEQUENCE [LARGE SCALE GENOMIC DNA]</scope>
    <source>
        <strain evidence="6">E3</strain>
    </source>
</reference>